<evidence type="ECO:0000256" key="1">
    <source>
        <dbReference type="SAM" id="MobiDB-lite"/>
    </source>
</evidence>
<dbReference type="InterPro" id="IPR045266">
    <property type="entry name" value="DOH_DOMON"/>
</dbReference>
<evidence type="ECO:0000259" key="3">
    <source>
        <dbReference type="PROSITE" id="PS50836"/>
    </source>
</evidence>
<dbReference type="Pfam" id="PF03351">
    <property type="entry name" value="DOMON"/>
    <property type="match status" value="1"/>
</dbReference>
<dbReference type="Proteomes" id="UP000187209">
    <property type="component" value="Unassembled WGS sequence"/>
</dbReference>
<gene>
    <name evidence="4" type="ORF">SteCoe_23551</name>
</gene>
<protein>
    <recommendedName>
        <fullName evidence="3">DOMON domain-containing protein</fullName>
    </recommendedName>
</protein>
<dbReference type="InterPro" id="IPR005018">
    <property type="entry name" value="DOMON_domain"/>
</dbReference>
<comment type="caution">
    <text evidence="4">The sequence shown here is derived from an EMBL/GenBank/DDBJ whole genome shotgun (WGS) entry which is preliminary data.</text>
</comment>
<feature type="region of interest" description="Disordered" evidence="1">
    <location>
        <begin position="176"/>
        <end position="196"/>
    </location>
</feature>
<accession>A0A1R2BK27</accession>
<feature type="domain" description="DOMON" evidence="3">
    <location>
        <begin position="23"/>
        <end position="148"/>
    </location>
</feature>
<feature type="compositionally biased region" description="Acidic residues" evidence="1">
    <location>
        <begin position="180"/>
        <end position="196"/>
    </location>
</feature>
<keyword evidence="5" id="KW-1185">Reference proteome</keyword>
<keyword evidence="2" id="KW-0732">Signal</keyword>
<evidence type="ECO:0000256" key="2">
    <source>
        <dbReference type="SAM" id="SignalP"/>
    </source>
</evidence>
<sequence length="202" mass="22180">MLKFIIALVLIAGIQGGKVCLPKGWVLEWTFPTLKEIGFKLTLDADTSANFGWVGVGFKYESEAGIAMVGADITNIIFDDTFSDRVALTNGMPDEDKKYKGTDDLYGLSSTFEDGIRTFTWVRPANSGDDKDKIYTIGKVYKLLWACGDVIDGIQMKHFTVDRDVTLLTLDAGFEGGCSTDEETPSDGEIPDMDDDSFVDLV</sequence>
<organism evidence="4 5">
    <name type="scientific">Stentor coeruleus</name>
    <dbReference type="NCBI Taxonomy" id="5963"/>
    <lineage>
        <taxon>Eukaryota</taxon>
        <taxon>Sar</taxon>
        <taxon>Alveolata</taxon>
        <taxon>Ciliophora</taxon>
        <taxon>Postciliodesmatophora</taxon>
        <taxon>Heterotrichea</taxon>
        <taxon>Heterotrichida</taxon>
        <taxon>Stentoridae</taxon>
        <taxon>Stentor</taxon>
    </lineage>
</organism>
<dbReference type="PROSITE" id="PS50836">
    <property type="entry name" value="DOMON"/>
    <property type="match status" value="1"/>
</dbReference>
<evidence type="ECO:0000313" key="5">
    <source>
        <dbReference type="Proteomes" id="UP000187209"/>
    </source>
</evidence>
<dbReference type="CDD" id="cd09631">
    <property type="entry name" value="DOMON_DOH"/>
    <property type="match status" value="1"/>
</dbReference>
<dbReference type="AlphaFoldDB" id="A0A1R2BK27"/>
<name>A0A1R2BK27_9CILI</name>
<evidence type="ECO:0000313" key="4">
    <source>
        <dbReference type="EMBL" id="OMJ76965.1"/>
    </source>
</evidence>
<feature type="chain" id="PRO_5012300247" description="DOMON domain-containing protein" evidence="2">
    <location>
        <begin position="17"/>
        <end position="202"/>
    </location>
</feature>
<feature type="signal peptide" evidence="2">
    <location>
        <begin position="1"/>
        <end position="16"/>
    </location>
</feature>
<reference evidence="4 5" key="1">
    <citation type="submission" date="2016-11" db="EMBL/GenBank/DDBJ databases">
        <title>The macronuclear genome of Stentor coeruleus: a giant cell with tiny introns.</title>
        <authorList>
            <person name="Slabodnick M."/>
            <person name="Ruby J.G."/>
            <person name="Reiff S.B."/>
            <person name="Swart E.C."/>
            <person name="Gosai S."/>
            <person name="Prabakaran S."/>
            <person name="Witkowska E."/>
            <person name="Larue G.E."/>
            <person name="Fisher S."/>
            <person name="Freeman R.M."/>
            <person name="Gunawardena J."/>
            <person name="Chu W."/>
            <person name="Stover N.A."/>
            <person name="Gregory B.D."/>
            <person name="Nowacki M."/>
            <person name="Derisi J."/>
            <person name="Roy S.W."/>
            <person name="Marshall W.F."/>
            <person name="Sood P."/>
        </authorList>
    </citation>
    <scope>NUCLEOTIDE SEQUENCE [LARGE SCALE GENOMIC DNA]</scope>
    <source>
        <strain evidence="4">WM001</strain>
    </source>
</reference>
<proteinExistence type="predicted"/>
<dbReference type="EMBL" id="MPUH01000601">
    <property type="protein sequence ID" value="OMJ76965.1"/>
    <property type="molecule type" value="Genomic_DNA"/>
</dbReference>